<reference evidence="2 3" key="1">
    <citation type="submission" date="2020-08" db="EMBL/GenBank/DDBJ databases">
        <title>Genomic Encyclopedia of Type Strains, Phase IV (KMG-IV): sequencing the most valuable type-strain genomes for metagenomic binning, comparative biology and taxonomic classification.</title>
        <authorList>
            <person name="Goeker M."/>
        </authorList>
    </citation>
    <scope>NUCLEOTIDE SEQUENCE [LARGE SCALE GENOMIC DNA]</scope>
    <source>
        <strain evidence="2 3">DSM 25024</strain>
    </source>
</reference>
<dbReference type="InterPro" id="IPR036866">
    <property type="entry name" value="RibonucZ/Hydroxyglut_hydro"/>
</dbReference>
<dbReference type="PANTHER" id="PTHR42663">
    <property type="entry name" value="HYDROLASE C777.06C-RELATED-RELATED"/>
    <property type="match status" value="1"/>
</dbReference>
<evidence type="ECO:0000259" key="1">
    <source>
        <dbReference type="SMART" id="SM00849"/>
    </source>
</evidence>
<name>A0A7W6BXK8_9HYPH</name>
<comment type="caution">
    <text evidence="2">The sequence shown here is derived from an EMBL/GenBank/DDBJ whole genome shotgun (WGS) entry which is preliminary data.</text>
</comment>
<feature type="domain" description="Metallo-beta-lactamase" evidence="1">
    <location>
        <begin position="40"/>
        <end position="239"/>
    </location>
</feature>
<dbReference type="GO" id="GO:0103043">
    <property type="term" value="F:phosphoribosyl 1,2-cyclic phosphate phosphodiesterase activity"/>
    <property type="evidence" value="ECO:0007669"/>
    <property type="project" value="UniProtKB-EC"/>
</dbReference>
<protein>
    <submittedName>
        <fullName evidence="2">Phosphoribosyl 1,2-cyclic phosphate phosphodiesterase</fullName>
        <ecNumber evidence="2">3.1.4.55</ecNumber>
    </submittedName>
</protein>
<organism evidence="2 3">
    <name type="scientific">Aureimonas phyllosphaerae</name>
    <dbReference type="NCBI Taxonomy" id="1166078"/>
    <lineage>
        <taxon>Bacteria</taxon>
        <taxon>Pseudomonadati</taxon>
        <taxon>Pseudomonadota</taxon>
        <taxon>Alphaproteobacteria</taxon>
        <taxon>Hyphomicrobiales</taxon>
        <taxon>Aurantimonadaceae</taxon>
        <taxon>Aureimonas</taxon>
    </lineage>
</organism>
<dbReference type="EMBL" id="JACIDO010000026">
    <property type="protein sequence ID" value="MBB3938285.1"/>
    <property type="molecule type" value="Genomic_DNA"/>
</dbReference>
<dbReference type="AlphaFoldDB" id="A0A7W6BXK8"/>
<gene>
    <name evidence="2" type="ORF">GGR05_004456</name>
</gene>
<dbReference type="PANTHER" id="PTHR42663:SF6">
    <property type="entry name" value="HYDROLASE C777.06C-RELATED"/>
    <property type="match status" value="1"/>
</dbReference>
<proteinExistence type="predicted"/>
<dbReference type="SMART" id="SM00849">
    <property type="entry name" value="Lactamase_B"/>
    <property type="match status" value="1"/>
</dbReference>
<dbReference type="Pfam" id="PF12706">
    <property type="entry name" value="Lactamase_B_2"/>
    <property type="match status" value="1"/>
</dbReference>
<evidence type="ECO:0000313" key="3">
    <source>
        <dbReference type="Proteomes" id="UP000531216"/>
    </source>
</evidence>
<dbReference type="CDD" id="cd16279">
    <property type="entry name" value="metallo-hydrolase-like_MBL-fold"/>
    <property type="match status" value="1"/>
</dbReference>
<dbReference type="Gene3D" id="3.60.15.10">
    <property type="entry name" value="Ribonuclease Z/Hydroxyacylglutathione hydrolase-like"/>
    <property type="match status" value="1"/>
</dbReference>
<sequence>MARHLRLTILGCGSSPGTPRITGDWGNCDPTNPRNRRTRCSAMVELVDGDDVTRVVIDCGPDFREQMLAASVTRIDGLLITHPHADHIHGLDDVRGYVIDHRKLVDLYADADTYARLFEAFGYCFRTPPGSSYAPIVRYKPIAAAEPFVVEGPAGPLTIRPYAQTHGSIHSLGFRIGPLAYSSDVSDFPPEAIDVIDGAELLVVDALQHRPHPSHFSLSQALEWIERLGVPRAILTHMHTPLDYETVSRAVPPSVQPAYDGLQVELNL</sequence>
<dbReference type="OrthoDB" id="9781189at2"/>
<dbReference type="Proteomes" id="UP000531216">
    <property type="component" value="Unassembled WGS sequence"/>
</dbReference>
<accession>A0A7W6BXK8</accession>
<dbReference type="InterPro" id="IPR001279">
    <property type="entry name" value="Metallo-B-lactamas"/>
</dbReference>
<keyword evidence="2" id="KW-0378">Hydrolase</keyword>
<dbReference type="EC" id="3.1.4.55" evidence="2"/>
<dbReference type="RefSeq" id="WP_090966883.1">
    <property type="nucleotide sequence ID" value="NZ_FOOA01000043.1"/>
</dbReference>
<keyword evidence="3" id="KW-1185">Reference proteome</keyword>
<dbReference type="SUPFAM" id="SSF56281">
    <property type="entry name" value="Metallo-hydrolase/oxidoreductase"/>
    <property type="match status" value="1"/>
</dbReference>
<evidence type="ECO:0000313" key="2">
    <source>
        <dbReference type="EMBL" id="MBB3938285.1"/>
    </source>
</evidence>